<dbReference type="InterPro" id="IPR007219">
    <property type="entry name" value="XnlR_reg_dom"/>
</dbReference>
<feature type="compositionally biased region" description="Polar residues" evidence="4">
    <location>
        <begin position="230"/>
        <end position="253"/>
    </location>
</feature>
<feature type="region of interest" description="Disordered" evidence="4">
    <location>
        <begin position="1078"/>
        <end position="1122"/>
    </location>
</feature>
<feature type="compositionally biased region" description="Polar residues" evidence="4">
    <location>
        <begin position="185"/>
        <end position="196"/>
    </location>
</feature>
<dbReference type="InterPro" id="IPR036864">
    <property type="entry name" value="Zn2-C6_fun-type_DNA-bd_sf"/>
</dbReference>
<feature type="region of interest" description="Disordered" evidence="4">
    <location>
        <begin position="1153"/>
        <end position="1179"/>
    </location>
</feature>
<dbReference type="KEGG" id="cne:CNA02730"/>
<evidence type="ECO:0000313" key="6">
    <source>
        <dbReference type="EMBL" id="AAW40854.2"/>
    </source>
</evidence>
<gene>
    <name evidence="6" type="ordered locus">CNA02730</name>
</gene>
<accession>Q5KPI0</accession>
<dbReference type="Pfam" id="PF04082">
    <property type="entry name" value="Fungal_trans"/>
    <property type="match status" value="1"/>
</dbReference>
<dbReference type="InterPro" id="IPR050613">
    <property type="entry name" value="Sec_Metabolite_Reg"/>
</dbReference>
<evidence type="ECO:0000259" key="5">
    <source>
        <dbReference type="PROSITE" id="PS50048"/>
    </source>
</evidence>
<feature type="compositionally biased region" description="Polar residues" evidence="4">
    <location>
        <begin position="1"/>
        <end position="12"/>
    </location>
</feature>
<feature type="compositionally biased region" description="Polar residues" evidence="4">
    <location>
        <begin position="289"/>
        <end position="301"/>
    </location>
</feature>
<dbReference type="Proteomes" id="UP000002149">
    <property type="component" value="Chromosome 1"/>
</dbReference>
<feature type="compositionally biased region" description="Polar residues" evidence="4">
    <location>
        <begin position="424"/>
        <end position="435"/>
    </location>
</feature>
<feature type="compositionally biased region" description="Polar residues" evidence="4">
    <location>
        <begin position="1086"/>
        <end position="1113"/>
    </location>
</feature>
<name>Q5KPI0_CRYD1</name>
<dbReference type="EMBL" id="AE017341">
    <property type="protein sequence ID" value="AAW40854.2"/>
    <property type="molecule type" value="Genomic_DNA"/>
</dbReference>
<dbReference type="InterPro" id="IPR001138">
    <property type="entry name" value="Zn2Cys6_DnaBD"/>
</dbReference>
<dbReference type="STRING" id="214684.Q5KPI0"/>
<keyword evidence="2" id="KW-0479">Metal-binding</keyword>
<dbReference type="GO" id="GO:0005634">
    <property type="term" value="C:nucleus"/>
    <property type="evidence" value="ECO:0007669"/>
    <property type="project" value="UniProtKB-SubCell"/>
</dbReference>
<feature type="region of interest" description="Disordered" evidence="4">
    <location>
        <begin position="169"/>
        <end position="321"/>
    </location>
</feature>
<feature type="region of interest" description="Disordered" evidence="4">
    <location>
        <begin position="416"/>
        <end position="453"/>
    </location>
</feature>
<evidence type="ECO:0000256" key="2">
    <source>
        <dbReference type="ARBA" id="ARBA00022723"/>
    </source>
</evidence>
<dbReference type="GO" id="GO:0006351">
    <property type="term" value="P:DNA-templated transcription"/>
    <property type="evidence" value="ECO:0007669"/>
    <property type="project" value="InterPro"/>
</dbReference>
<dbReference type="PANTHER" id="PTHR31001:SF81">
    <property type="entry name" value="ZN(II)2CYS6 TRANSCRIPTION FACTOR"/>
    <property type="match status" value="1"/>
</dbReference>
<feature type="region of interest" description="Disordered" evidence="4">
    <location>
        <begin position="1"/>
        <end position="55"/>
    </location>
</feature>
<dbReference type="InParanoid" id="Q5KPI0"/>
<dbReference type="SUPFAM" id="SSF57701">
    <property type="entry name" value="Zn2/Cys6 DNA-binding domain"/>
    <property type="match status" value="1"/>
</dbReference>
<dbReference type="Pfam" id="PF00172">
    <property type="entry name" value="Zn_clus"/>
    <property type="match status" value="1"/>
</dbReference>
<reference evidence="6 7" key="1">
    <citation type="journal article" date="2005" name="Science">
        <title>The genome of the basidiomycetous yeast and human pathogen Cryptococcus neoformans.</title>
        <authorList>
            <person name="Loftus B.J."/>
            <person name="Fung E."/>
            <person name="Roncaglia P."/>
            <person name="Rowley D."/>
            <person name="Amedeo P."/>
            <person name="Bruno D."/>
            <person name="Vamathevan J."/>
            <person name="Miranda M."/>
            <person name="Anderson I.J."/>
            <person name="Fraser J.A."/>
            <person name="Allen J.E."/>
            <person name="Bosdet I.E."/>
            <person name="Brent M.R."/>
            <person name="Chiu R."/>
            <person name="Doering T.L."/>
            <person name="Donlin M.J."/>
            <person name="D'Souza C.A."/>
            <person name="Fox D.S."/>
            <person name="Grinberg V."/>
            <person name="Fu J."/>
            <person name="Fukushima M."/>
            <person name="Haas B.J."/>
            <person name="Huang J.C."/>
            <person name="Janbon G."/>
            <person name="Jones S.J."/>
            <person name="Koo H.L."/>
            <person name="Krzywinski M.I."/>
            <person name="Kwon-Chung J.K."/>
            <person name="Lengeler K.B."/>
            <person name="Maiti R."/>
            <person name="Marra M.A."/>
            <person name="Marra R.E."/>
            <person name="Mathewson C.A."/>
            <person name="Mitchell T.G."/>
            <person name="Pertea M."/>
            <person name="Riggs F.R."/>
            <person name="Salzberg S.L."/>
            <person name="Schein J.E."/>
            <person name="Shvartsbeyn A."/>
            <person name="Shin H."/>
            <person name="Shumway M."/>
            <person name="Specht C.A."/>
            <person name="Suh B.B."/>
            <person name="Tenney A."/>
            <person name="Utterback T.R."/>
            <person name="Wickes B.L."/>
            <person name="Wortman J.R."/>
            <person name="Wye N.H."/>
            <person name="Kronstad J.W."/>
            <person name="Lodge J.K."/>
            <person name="Heitman J."/>
            <person name="Davis R.W."/>
            <person name="Fraser C.M."/>
            <person name="Hyman R.W."/>
        </authorList>
    </citation>
    <scope>NUCLEOTIDE SEQUENCE [LARGE SCALE GENOMIC DNA]</scope>
    <source>
        <strain evidence="7">JEC21 / ATCC MYA-565</strain>
    </source>
</reference>
<comment type="subcellular location">
    <subcellularLocation>
        <location evidence="1">Nucleus</location>
    </subcellularLocation>
</comment>
<dbReference type="PROSITE" id="PS50048">
    <property type="entry name" value="ZN2_CY6_FUNGAL_2"/>
    <property type="match status" value="1"/>
</dbReference>
<dbReference type="CDD" id="cd12148">
    <property type="entry name" value="fungal_TF_MHR"/>
    <property type="match status" value="1"/>
</dbReference>
<keyword evidence="7" id="KW-1185">Reference proteome</keyword>
<dbReference type="GO" id="GO:0003677">
    <property type="term" value="F:DNA binding"/>
    <property type="evidence" value="ECO:0007669"/>
    <property type="project" value="InterPro"/>
</dbReference>
<feature type="compositionally biased region" description="Basic and acidic residues" evidence="4">
    <location>
        <begin position="27"/>
        <end position="44"/>
    </location>
</feature>
<dbReference type="SMART" id="SM00066">
    <property type="entry name" value="GAL4"/>
    <property type="match status" value="1"/>
</dbReference>
<evidence type="ECO:0000256" key="3">
    <source>
        <dbReference type="ARBA" id="ARBA00023242"/>
    </source>
</evidence>
<dbReference type="HOGENOM" id="CLU_278977_0_0_1"/>
<evidence type="ECO:0000256" key="4">
    <source>
        <dbReference type="SAM" id="MobiDB-lite"/>
    </source>
</evidence>
<feature type="domain" description="Zn(2)-C6 fungal-type" evidence="5">
    <location>
        <begin position="351"/>
        <end position="382"/>
    </location>
</feature>
<keyword evidence="3" id="KW-0539">Nucleus</keyword>
<dbReference type="SMART" id="SM00906">
    <property type="entry name" value="Fungal_trans"/>
    <property type="match status" value="1"/>
</dbReference>
<proteinExistence type="predicted"/>
<dbReference type="Gene3D" id="4.10.240.10">
    <property type="entry name" value="Zn(2)-C6 fungal-type DNA-binding domain"/>
    <property type="match status" value="1"/>
</dbReference>
<sequence>MNDQSYPTGSNLENHRRGFSSSSLDGRPTEEGVDGRNDRARGGNEHPPALDPHSLPAQYKYHLHHYQGGPSPVATFFPQPVLQPSYNIHPMHLSGQPASYDSSNASFPGNPQSIPYLQGRPNQSRNVLSESTPDATQFIQPVDGRSENMPSLHEASENFTISQEMIPRHAQASQSPGGPIGTRASIKNSGNESMSLNKAYGHVPHTRLPSSDRNAAGITFRGPSIAYPQNVPNLSDSGLITGSRATDENQPGSQPGKLDGASSAARGDNMAPVKQQSEEPLLSWDEMSQAASRPTSSSQKDLQGKGSPDFQSKLNPHMDGGDELIESIEKNKNPDENIDHRKRKRNRTIRSCVPCHNHKRKCDRKRPCGRCIALGLTGSCVYEIDEQRNMNDPEVAESERLRRRVAELEQVVRELRQKAPSRHANVSSASATTSLHPAPTTSTASGANAASPISDNGGIKRRVIVDRFARFKMDEAQAAENVAGMGYIASEVSSQNGAQHVQNEEGLDEDYRGEPYSTHSLPDEEMVYDSGGRPVFLGSSAGKSMLRQLRELAASNEDEKLFSVPEDVAFTGVFPNLRKTFPFTTIWSHENFCVEIIGLLPDQEQSETLWNAWTNGYQAYFSPFHLPTVRSEYAKFFAKSTEDKLNTPLSSLAVFLMVCALGSLLRATAAEILGHPDPEVAMNARSKGEVPRDLKDLTSSRLQSELYLSAAYHALRLCSFMANPTVPVLQCQLLIQVYLLASERAADAWAIGGNMIKQAIALGLHKDPLSLDPNISMRDAEVRRRLWWSIAGFDTMLAIFFGRPSSITYYTTNFPQDRSDDNLSDAPGSARQLLPPSNVLASETTDQTYHTAYYQLTIPSFELLEGIFHVDRQFSRSALYGWFSPPPHSSMDGGGPKRHTYRHAIRLAEDIRQWYGHLPKGMRVDKEDTAESLSESRPKKQVVQTLGLCIKTWTLIMVIHRPYLRLDPAAYLESTEFCSQSAHMVLKAFRAMADTPLSWMFWTMSYRAFQAGAVCAFLALRQPGTALAAKCVDDLRGAIALFEDRLSTWCSTHPVQNDLRQGLIQLEKLVTTQRSDIPRHAPAPSYGTNNSPTFGNSQTFSRPASESNYQLASQAHDAPTLNNPIQATNSPLPLGVDGAGMFHGPGGIPYHSESLGMSKNGEAPLYSQHPEQAGSLSTSLSGDFNGPSPLALSRFWASMFGIRMDDTKETSSPDMAWS</sequence>
<dbReference type="PANTHER" id="PTHR31001">
    <property type="entry name" value="UNCHARACTERIZED TRANSCRIPTIONAL REGULATORY PROTEIN"/>
    <property type="match status" value="1"/>
</dbReference>
<evidence type="ECO:0000256" key="1">
    <source>
        <dbReference type="ARBA" id="ARBA00004123"/>
    </source>
</evidence>
<dbReference type="GO" id="GO:0000981">
    <property type="term" value="F:DNA-binding transcription factor activity, RNA polymerase II-specific"/>
    <property type="evidence" value="ECO:0007669"/>
    <property type="project" value="InterPro"/>
</dbReference>
<dbReference type="GO" id="GO:0008270">
    <property type="term" value="F:zinc ion binding"/>
    <property type="evidence" value="ECO:0007669"/>
    <property type="project" value="InterPro"/>
</dbReference>
<dbReference type="PROSITE" id="PS00463">
    <property type="entry name" value="ZN2_CY6_FUNGAL_1"/>
    <property type="match status" value="1"/>
</dbReference>
<protein>
    <submittedName>
        <fullName evidence="6">Expressed protein</fullName>
    </submittedName>
</protein>
<dbReference type="CDD" id="cd00067">
    <property type="entry name" value="GAL4"/>
    <property type="match status" value="1"/>
</dbReference>
<dbReference type="AlphaFoldDB" id="Q5KPI0"/>
<dbReference type="VEuPathDB" id="FungiDB:CNA02730"/>
<organism evidence="6 7">
    <name type="scientific">Cryptococcus deneoformans (strain JEC21 / ATCC MYA-565)</name>
    <name type="common">Cryptococcus neoformans var. neoformans serotype D</name>
    <dbReference type="NCBI Taxonomy" id="214684"/>
    <lineage>
        <taxon>Eukaryota</taxon>
        <taxon>Fungi</taxon>
        <taxon>Dikarya</taxon>
        <taxon>Basidiomycota</taxon>
        <taxon>Agaricomycotina</taxon>
        <taxon>Tremellomycetes</taxon>
        <taxon>Tremellales</taxon>
        <taxon>Cryptococcaceae</taxon>
        <taxon>Cryptococcus</taxon>
        <taxon>Cryptococcus neoformans species complex</taxon>
    </lineage>
</organism>
<dbReference type="PaxDb" id="214684-Q5KPI0"/>
<evidence type="ECO:0000313" key="7">
    <source>
        <dbReference type="Proteomes" id="UP000002149"/>
    </source>
</evidence>
<dbReference type="OrthoDB" id="2269373at2759"/>
<feature type="compositionally biased region" description="Low complexity" evidence="4">
    <location>
        <begin position="437"/>
        <end position="452"/>
    </location>
</feature>
<dbReference type="RefSeq" id="XP_024511874.1">
    <property type="nucleotide sequence ID" value="XM_024656208.1"/>
</dbReference>
<dbReference type="GeneID" id="3254006"/>